<dbReference type="InterPro" id="IPR035068">
    <property type="entry name" value="TldD/PmbA_N"/>
</dbReference>
<sequence>MDLHTLIEKGIKRAHELGASEAEIYVVRRVSLSLTASGRGVEKLESGETLAVGVRIAVGKKVSNQGTLISSEKDLDNLIQNTVKVAKTLPEDPQWISLPKRYGYTQCYDIVDNKIRSLEPEMFMELTRYGLIKPSDIDRRVSATNIRVGGGYIVRAIGNSYNDAMVSEKTGFYFGIEVKAVDGDKESSYSEYYWAPTTKEFDIDRVISEAVNISIKTLGAKQIETGRYQVILAPEVFSEIISTLIVPAVRADWVQKKRSPLQGKLYNEIFSSSLTIIDDGATPNMVATNPFDDEGVATQRKAVFDRGVLTTYLYDTYTANIDGRESTGNAVKSGLGSATYPDATNIIVLPGTSNIESMIRDIRRGIIVFSTIGGWLSNPVSGYLNTTAVNSLYIENGEILYPVKGAIITGNIYELLSKNLIAISKEVKHYGSYIAPYIMLDNVSVAGK</sequence>
<evidence type="ECO:0000313" key="3">
    <source>
        <dbReference type="EMBL" id="ADM27421.1"/>
    </source>
</evidence>
<dbReference type="KEGG" id="iag:Igag_0587"/>
<dbReference type="PANTHER" id="PTHR43421:SF1">
    <property type="entry name" value="METALLOPROTEASE PMBA"/>
    <property type="match status" value="1"/>
</dbReference>
<dbReference type="HOGENOM" id="CLU_026425_4_2_2"/>
<dbReference type="GO" id="GO:0006508">
    <property type="term" value="P:proteolysis"/>
    <property type="evidence" value="ECO:0007669"/>
    <property type="project" value="InterPro"/>
</dbReference>
<dbReference type="EMBL" id="CP002098">
    <property type="protein sequence ID" value="ADM27421.1"/>
    <property type="molecule type" value="Genomic_DNA"/>
</dbReference>
<reference evidence="3 4" key="1">
    <citation type="journal article" date="2010" name="Stand. Genomic Sci.">
        <title>Complete genome sequence of Ignisphaera aggregans type strain (AQ1.S1).</title>
        <authorList>
            <person name="Goker M."/>
            <person name="Held B."/>
            <person name="Lapidus A."/>
            <person name="Nolan M."/>
            <person name="Spring S."/>
            <person name="Yasawong M."/>
            <person name="Lucas S."/>
            <person name="Glavina Del Rio T."/>
            <person name="Tice H."/>
            <person name="Cheng J.F."/>
            <person name="Goodwin L."/>
            <person name="Tapia R."/>
            <person name="Pitluck S."/>
            <person name="Liolios K."/>
            <person name="Ivanova N."/>
            <person name="Mavromatis K."/>
            <person name="Mikhailova N."/>
            <person name="Pati A."/>
            <person name="Chen A."/>
            <person name="Palaniappan K."/>
            <person name="Brambilla E."/>
            <person name="Land M."/>
            <person name="Hauser L."/>
            <person name="Chang Y.J."/>
            <person name="Jeffries C.D."/>
            <person name="Brettin T."/>
            <person name="Detter J.C."/>
            <person name="Han C."/>
            <person name="Rohde M."/>
            <person name="Sikorski J."/>
            <person name="Woyke T."/>
            <person name="Bristow J."/>
            <person name="Eisen J.A."/>
            <person name="Markowitz V."/>
            <person name="Hugenholtz P."/>
            <person name="Kyrpides N.C."/>
            <person name="Klenk H.P."/>
        </authorList>
    </citation>
    <scope>NUCLEOTIDE SEQUENCE [LARGE SCALE GENOMIC DNA]</scope>
    <source>
        <strain evidence="4">DSM 17230 / JCM 13409 / AQ1.S1</strain>
    </source>
</reference>
<evidence type="ECO:0000313" key="4">
    <source>
        <dbReference type="Proteomes" id="UP000001304"/>
    </source>
</evidence>
<dbReference type="InterPro" id="IPR045569">
    <property type="entry name" value="Metalloprtase-TldD/E_C"/>
</dbReference>
<dbReference type="InterPro" id="IPR002510">
    <property type="entry name" value="Metalloprtase-TldD/E_N"/>
</dbReference>
<protein>
    <submittedName>
        <fullName evidence="3">Peptidase U62 modulator of DNA gyrase</fullName>
    </submittedName>
</protein>
<evidence type="ECO:0000259" key="2">
    <source>
        <dbReference type="Pfam" id="PF19289"/>
    </source>
</evidence>
<dbReference type="PANTHER" id="PTHR43421">
    <property type="entry name" value="METALLOPROTEASE PMBA"/>
    <property type="match status" value="1"/>
</dbReference>
<dbReference type="SUPFAM" id="SSF111283">
    <property type="entry name" value="Putative modulator of DNA gyrase, PmbA/TldD"/>
    <property type="match status" value="1"/>
</dbReference>
<dbReference type="AlphaFoldDB" id="E0SSE9"/>
<proteinExistence type="predicted"/>
<feature type="domain" description="Metalloprotease TldD/E N-terminal" evidence="1">
    <location>
        <begin position="22"/>
        <end position="86"/>
    </location>
</feature>
<name>E0SSE9_IGNAA</name>
<gene>
    <name evidence="3" type="ordered locus">Igag_0587</name>
</gene>
<dbReference type="Gene3D" id="3.30.2290.10">
    <property type="entry name" value="PmbA/TldD superfamily"/>
    <property type="match status" value="1"/>
</dbReference>
<dbReference type="BioCyc" id="IAGG583356:GHAH-587-MONOMER"/>
<evidence type="ECO:0000259" key="1">
    <source>
        <dbReference type="Pfam" id="PF01523"/>
    </source>
</evidence>
<organism evidence="3 4">
    <name type="scientific">Ignisphaera aggregans (strain DSM 17230 / JCM 13409 / AQ1.S1)</name>
    <dbReference type="NCBI Taxonomy" id="583356"/>
    <lineage>
        <taxon>Archaea</taxon>
        <taxon>Thermoproteota</taxon>
        <taxon>Thermoprotei</taxon>
        <taxon>Desulfurococcales</taxon>
        <taxon>Desulfurococcaceae</taxon>
        <taxon>Ignisphaera</taxon>
    </lineage>
</organism>
<dbReference type="Proteomes" id="UP000001304">
    <property type="component" value="Chromosome"/>
</dbReference>
<dbReference type="GO" id="GO:0005829">
    <property type="term" value="C:cytosol"/>
    <property type="evidence" value="ECO:0007669"/>
    <property type="project" value="TreeGrafter"/>
</dbReference>
<keyword evidence="4" id="KW-1185">Reference proteome</keyword>
<accession>E0SSE9</accession>
<dbReference type="Pfam" id="PF19289">
    <property type="entry name" value="PmbA_TldD_3rd"/>
    <property type="match status" value="1"/>
</dbReference>
<dbReference type="STRING" id="583356.Igag_0587"/>
<dbReference type="GO" id="GO:0008237">
    <property type="term" value="F:metallopeptidase activity"/>
    <property type="evidence" value="ECO:0007669"/>
    <property type="project" value="InterPro"/>
</dbReference>
<dbReference type="InterPro" id="IPR047657">
    <property type="entry name" value="PmbA"/>
</dbReference>
<dbReference type="Pfam" id="PF01523">
    <property type="entry name" value="PmbA_TldD_1st"/>
    <property type="match status" value="1"/>
</dbReference>
<dbReference type="InterPro" id="IPR036059">
    <property type="entry name" value="TldD/PmbA_sf"/>
</dbReference>
<feature type="domain" description="Metalloprotease TldD/E C-terminal" evidence="2">
    <location>
        <begin position="225"/>
        <end position="447"/>
    </location>
</feature>